<dbReference type="GO" id="GO:0016887">
    <property type="term" value="F:ATP hydrolysis activity"/>
    <property type="evidence" value="ECO:0007669"/>
    <property type="project" value="InterPro"/>
</dbReference>
<dbReference type="InterPro" id="IPR003593">
    <property type="entry name" value="AAA+_ATPase"/>
</dbReference>
<dbReference type="InterPro" id="IPR051120">
    <property type="entry name" value="ABC_AA/LPS_Transport"/>
</dbReference>
<keyword evidence="3" id="KW-0067">ATP-binding</keyword>
<dbReference type="GO" id="GO:0005886">
    <property type="term" value="C:plasma membrane"/>
    <property type="evidence" value="ECO:0007669"/>
    <property type="project" value="TreeGrafter"/>
</dbReference>
<feature type="non-terminal residue" evidence="5">
    <location>
        <position position="1"/>
    </location>
</feature>
<dbReference type="PANTHER" id="PTHR45772">
    <property type="entry name" value="CONSERVED COMPONENT OF ABC TRANSPORTER FOR NATURAL AMINO ACIDS-RELATED"/>
    <property type="match status" value="1"/>
</dbReference>
<dbReference type="GO" id="GO:0005524">
    <property type="term" value="F:ATP binding"/>
    <property type="evidence" value="ECO:0007669"/>
    <property type="project" value="UniProtKB-KW"/>
</dbReference>
<dbReference type="AlphaFoldDB" id="X0V5Y9"/>
<dbReference type="Pfam" id="PF00005">
    <property type="entry name" value="ABC_tran"/>
    <property type="match status" value="1"/>
</dbReference>
<evidence type="ECO:0000256" key="3">
    <source>
        <dbReference type="ARBA" id="ARBA00022840"/>
    </source>
</evidence>
<dbReference type="EMBL" id="BARS01012003">
    <property type="protein sequence ID" value="GAF96050.1"/>
    <property type="molecule type" value="Genomic_DNA"/>
</dbReference>
<dbReference type="SUPFAM" id="SSF52540">
    <property type="entry name" value="P-loop containing nucleoside triphosphate hydrolases"/>
    <property type="match status" value="1"/>
</dbReference>
<dbReference type="PROSITE" id="PS50893">
    <property type="entry name" value="ABC_TRANSPORTER_2"/>
    <property type="match status" value="1"/>
</dbReference>
<name>X0V5Y9_9ZZZZ</name>
<protein>
    <recommendedName>
        <fullName evidence="4">ABC transporter domain-containing protein</fullName>
    </recommendedName>
</protein>
<dbReference type="InterPro" id="IPR027417">
    <property type="entry name" value="P-loop_NTPase"/>
</dbReference>
<dbReference type="PANTHER" id="PTHR45772:SF9">
    <property type="entry name" value="CONSERVED COMPONENT OF ABC TRANSPORTER FOR NATURAL AMINO ACIDS"/>
    <property type="match status" value="1"/>
</dbReference>
<keyword evidence="1" id="KW-0813">Transport</keyword>
<dbReference type="CDD" id="cd03219">
    <property type="entry name" value="ABC_Mj1267_LivG_branched"/>
    <property type="match status" value="1"/>
</dbReference>
<evidence type="ECO:0000259" key="4">
    <source>
        <dbReference type="PROSITE" id="PS50893"/>
    </source>
</evidence>
<organism evidence="5">
    <name type="scientific">marine sediment metagenome</name>
    <dbReference type="NCBI Taxonomy" id="412755"/>
    <lineage>
        <taxon>unclassified sequences</taxon>
        <taxon>metagenomes</taxon>
        <taxon>ecological metagenomes</taxon>
    </lineage>
</organism>
<accession>X0V5Y9</accession>
<keyword evidence="2" id="KW-0547">Nucleotide-binding</keyword>
<feature type="domain" description="ABC transporter" evidence="4">
    <location>
        <begin position="11"/>
        <end position="242"/>
    </location>
</feature>
<evidence type="ECO:0000313" key="5">
    <source>
        <dbReference type="EMBL" id="GAF96050.1"/>
    </source>
</evidence>
<gene>
    <name evidence="5" type="ORF">S01H1_21592</name>
</gene>
<feature type="non-terminal residue" evidence="5">
    <location>
        <position position="242"/>
    </location>
</feature>
<dbReference type="InterPro" id="IPR003439">
    <property type="entry name" value="ABC_transporter-like_ATP-bd"/>
</dbReference>
<evidence type="ECO:0000256" key="1">
    <source>
        <dbReference type="ARBA" id="ARBA00022448"/>
    </source>
</evidence>
<comment type="caution">
    <text evidence="5">The sequence shown here is derived from an EMBL/GenBank/DDBJ whole genome shotgun (WGS) entry which is preliminary data.</text>
</comment>
<dbReference type="FunFam" id="3.40.50.300:FF:000421">
    <property type="entry name" value="Branched-chain amino acid ABC transporter ATP-binding protein"/>
    <property type="match status" value="1"/>
</dbReference>
<proteinExistence type="predicted"/>
<dbReference type="Gene3D" id="3.40.50.300">
    <property type="entry name" value="P-loop containing nucleotide triphosphate hydrolases"/>
    <property type="match status" value="1"/>
</dbReference>
<sequence>QASQTATEVMLSFQDVSKVFGGLVALDGVSGHVQTGEILGIIGPNGAGKTTLFNVVCGALSLTGGEISFQSQIITTLPCHRIASLGIARTFQNIRLFRQMTALENVLVGRHRKGSAGLFGAVLRLPGMRREEQRLHDDALSYLHMVGLAERASALAGSLTTGQQRLLEIARALAAEPEIVLLDEPAAGLNTRETQALAEFIRRMQEELGLTVMLIEHDMRLLMEVAERVLVIDRGRKIAEGT</sequence>
<evidence type="ECO:0000256" key="2">
    <source>
        <dbReference type="ARBA" id="ARBA00022741"/>
    </source>
</evidence>
<dbReference type="SMART" id="SM00382">
    <property type="entry name" value="AAA"/>
    <property type="match status" value="1"/>
</dbReference>
<reference evidence="5" key="1">
    <citation type="journal article" date="2014" name="Front. Microbiol.">
        <title>High frequency of phylogenetically diverse reductive dehalogenase-homologous genes in deep subseafloor sedimentary metagenomes.</title>
        <authorList>
            <person name="Kawai M."/>
            <person name="Futagami T."/>
            <person name="Toyoda A."/>
            <person name="Takaki Y."/>
            <person name="Nishi S."/>
            <person name="Hori S."/>
            <person name="Arai W."/>
            <person name="Tsubouchi T."/>
            <person name="Morono Y."/>
            <person name="Uchiyama I."/>
            <person name="Ito T."/>
            <person name="Fujiyama A."/>
            <person name="Inagaki F."/>
            <person name="Takami H."/>
        </authorList>
    </citation>
    <scope>NUCLEOTIDE SEQUENCE</scope>
    <source>
        <strain evidence="5">Expedition CK06-06</strain>
    </source>
</reference>